<comment type="similarity">
    <text evidence="1">Belongs to the ComF/GntX family.</text>
</comment>
<accession>A0A7Y3R760</accession>
<evidence type="ECO:0000313" key="4">
    <source>
        <dbReference type="Proteomes" id="UP000536509"/>
    </source>
</evidence>
<dbReference type="InterPro" id="IPR051910">
    <property type="entry name" value="ComF/GntX_DNA_util-trans"/>
</dbReference>
<dbReference type="SUPFAM" id="SSF53271">
    <property type="entry name" value="PRTase-like"/>
    <property type="match status" value="1"/>
</dbReference>
<keyword evidence="4" id="KW-1185">Reference proteome</keyword>
<evidence type="ECO:0000313" key="3">
    <source>
        <dbReference type="EMBL" id="NNT71188.1"/>
    </source>
</evidence>
<reference evidence="3 4" key="1">
    <citation type="submission" date="2020-05" db="EMBL/GenBank/DDBJ databases">
        <title>Draft genome of Flavobacterium sp. IMCC34852.</title>
        <authorList>
            <person name="Song J."/>
            <person name="Cho J.-C."/>
        </authorList>
    </citation>
    <scope>NUCLEOTIDE SEQUENCE [LARGE SCALE GENOMIC DNA]</scope>
    <source>
        <strain evidence="3 4">IMCC34852</strain>
    </source>
</reference>
<dbReference type="Pfam" id="PF00156">
    <property type="entry name" value="Pribosyltran"/>
    <property type="match status" value="1"/>
</dbReference>
<dbReference type="EMBL" id="JABEVX010000001">
    <property type="protein sequence ID" value="NNT71188.1"/>
    <property type="molecule type" value="Genomic_DNA"/>
</dbReference>
<dbReference type="PANTHER" id="PTHR47505:SF1">
    <property type="entry name" value="DNA UTILIZATION PROTEIN YHGH"/>
    <property type="match status" value="1"/>
</dbReference>
<dbReference type="InterPro" id="IPR000836">
    <property type="entry name" value="PRTase_dom"/>
</dbReference>
<dbReference type="PANTHER" id="PTHR47505">
    <property type="entry name" value="DNA UTILIZATION PROTEIN YHGH"/>
    <property type="match status" value="1"/>
</dbReference>
<organism evidence="3 4">
    <name type="scientific">Flavobacterium rivulicola</name>
    <dbReference type="NCBI Taxonomy" id="2732161"/>
    <lineage>
        <taxon>Bacteria</taxon>
        <taxon>Pseudomonadati</taxon>
        <taxon>Bacteroidota</taxon>
        <taxon>Flavobacteriia</taxon>
        <taxon>Flavobacteriales</taxon>
        <taxon>Flavobacteriaceae</taxon>
        <taxon>Flavobacterium</taxon>
    </lineage>
</organism>
<comment type="caution">
    <text evidence="3">The sequence shown here is derived from an EMBL/GenBank/DDBJ whole genome shotgun (WGS) entry which is preliminary data.</text>
</comment>
<gene>
    <name evidence="3" type="ORF">HKT18_03065</name>
</gene>
<dbReference type="CDD" id="cd06223">
    <property type="entry name" value="PRTases_typeI"/>
    <property type="match status" value="1"/>
</dbReference>
<evidence type="ECO:0000259" key="2">
    <source>
        <dbReference type="Pfam" id="PF00156"/>
    </source>
</evidence>
<dbReference type="Gene3D" id="3.40.50.2020">
    <property type="match status" value="1"/>
</dbReference>
<protein>
    <submittedName>
        <fullName evidence="3">ComF family protein</fullName>
    </submittedName>
</protein>
<dbReference type="Proteomes" id="UP000536509">
    <property type="component" value="Unassembled WGS sequence"/>
</dbReference>
<dbReference type="RefSeq" id="WP_171221378.1">
    <property type="nucleotide sequence ID" value="NZ_CP121446.1"/>
</dbReference>
<sequence length="227" mass="26292">MWNHLVNLFFPKSCAGCHAILLSDEKVICTQCRHEIPLTNHHNIKENEIFQKLYGRIPLEFGAALFYFHKKGIVQEMMHQLKYKGNQEIGTIVGDWYASELKDLQPMKNIDYIIPVPLHKRRFRERGYNQVTTFGKSLAQNLNIPYEESVLQRKLYTKTQTKKSLLGRADINKTIFEVTFSENHHDKHFLLIDDVMTTGSTLEACSRELLKIPNAKISIVCMAMAHS</sequence>
<proteinExistence type="inferred from homology"/>
<dbReference type="InterPro" id="IPR029057">
    <property type="entry name" value="PRTase-like"/>
</dbReference>
<dbReference type="AlphaFoldDB" id="A0A7Y3R760"/>
<evidence type="ECO:0000256" key="1">
    <source>
        <dbReference type="ARBA" id="ARBA00008007"/>
    </source>
</evidence>
<name>A0A7Y3R760_9FLAO</name>
<feature type="domain" description="Phosphoribosyltransferase" evidence="2">
    <location>
        <begin position="133"/>
        <end position="222"/>
    </location>
</feature>